<protein>
    <submittedName>
        <fullName evidence="1">Uncharacterized protein</fullName>
    </submittedName>
</protein>
<reference evidence="1" key="2">
    <citation type="submission" date="2020-09" db="EMBL/GenBank/DDBJ databases">
        <authorList>
            <person name="Sun Q."/>
            <person name="Zhou Y."/>
        </authorList>
    </citation>
    <scope>NUCLEOTIDE SEQUENCE</scope>
    <source>
        <strain evidence="1">CGMCC 1.15371</strain>
    </source>
</reference>
<dbReference type="AlphaFoldDB" id="A0A8J2YBB3"/>
<reference evidence="1" key="1">
    <citation type="journal article" date="2014" name="Int. J. Syst. Evol. Microbiol.">
        <title>Complete genome sequence of Corynebacterium casei LMG S-19264T (=DSM 44701T), isolated from a smear-ripened cheese.</title>
        <authorList>
            <consortium name="US DOE Joint Genome Institute (JGI-PGF)"/>
            <person name="Walter F."/>
            <person name="Albersmeier A."/>
            <person name="Kalinowski J."/>
            <person name="Ruckert C."/>
        </authorList>
    </citation>
    <scope>NUCLEOTIDE SEQUENCE</scope>
    <source>
        <strain evidence="1">CGMCC 1.15371</strain>
    </source>
</reference>
<evidence type="ECO:0000313" key="1">
    <source>
        <dbReference type="EMBL" id="GGE32258.1"/>
    </source>
</evidence>
<dbReference type="EMBL" id="BMIR01000002">
    <property type="protein sequence ID" value="GGE32258.1"/>
    <property type="molecule type" value="Genomic_DNA"/>
</dbReference>
<evidence type="ECO:0000313" key="2">
    <source>
        <dbReference type="Proteomes" id="UP000628775"/>
    </source>
</evidence>
<comment type="caution">
    <text evidence="1">The sequence shown here is derived from an EMBL/GenBank/DDBJ whole genome shotgun (WGS) entry which is preliminary data.</text>
</comment>
<proteinExistence type="predicted"/>
<dbReference type="Proteomes" id="UP000628775">
    <property type="component" value="Unassembled WGS sequence"/>
</dbReference>
<accession>A0A8J2YBB3</accession>
<sequence>MPEAGLWNAKCFDGALHASLKKPNACFEIVNAFGFSMSRILLFRLKIIKAAIKRADLDKVH</sequence>
<name>A0A8J2YBB3_9BACL</name>
<organism evidence="1 2">
    <name type="scientific">Pullulanibacillus camelliae</name>
    <dbReference type="NCBI Taxonomy" id="1707096"/>
    <lineage>
        <taxon>Bacteria</taxon>
        <taxon>Bacillati</taxon>
        <taxon>Bacillota</taxon>
        <taxon>Bacilli</taxon>
        <taxon>Bacillales</taxon>
        <taxon>Sporolactobacillaceae</taxon>
        <taxon>Pullulanibacillus</taxon>
    </lineage>
</organism>
<keyword evidence="2" id="KW-1185">Reference proteome</keyword>
<gene>
    <name evidence="1" type="ORF">GCM10011391_08660</name>
</gene>